<proteinExistence type="predicted"/>
<dbReference type="GeneID" id="59148309"/>
<gene>
    <name evidence="2" type="ORF">IG193_00395</name>
</gene>
<dbReference type="AlphaFoldDB" id="A0A7L9FH48"/>
<feature type="transmembrane region" description="Helical" evidence="1">
    <location>
        <begin position="33"/>
        <end position="50"/>
    </location>
</feature>
<accession>A0A7L9FH48</accession>
<dbReference type="InParanoid" id="A0A7L9FH48"/>
<dbReference type="EMBL" id="CP062310">
    <property type="protein sequence ID" value="QOJ78961.1"/>
    <property type="molecule type" value="Genomic_DNA"/>
</dbReference>
<dbReference type="Proteomes" id="UP000594121">
    <property type="component" value="Chromosome"/>
</dbReference>
<evidence type="ECO:0000256" key="1">
    <source>
        <dbReference type="SAM" id="Phobius"/>
    </source>
</evidence>
<dbReference type="KEGG" id="thel:IG193_00395"/>
<keyword evidence="3" id="KW-1185">Reference proteome</keyword>
<keyword evidence="1" id="KW-1133">Transmembrane helix</keyword>
<dbReference type="RefSeq" id="WP_192818933.1">
    <property type="nucleotide sequence ID" value="NZ_CP062310.1"/>
</dbReference>
<feature type="transmembrane region" description="Helical" evidence="1">
    <location>
        <begin position="62"/>
        <end position="84"/>
    </location>
</feature>
<evidence type="ECO:0000313" key="3">
    <source>
        <dbReference type="Proteomes" id="UP000594121"/>
    </source>
</evidence>
<reference evidence="2 3" key="1">
    <citation type="submission" date="2020-10" db="EMBL/GenBank/DDBJ databases">
        <title>Thermofilum lucidum 3507LT sp. nov. a novel member of Thermofilaceae family isolated from Chile hot spring, and proposal of description order Thermofilales.</title>
        <authorList>
            <person name="Zayulina K.S."/>
            <person name="Elcheninov A.G."/>
            <person name="Toshchakov S.V."/>
            <person name="Kublanov I.V."/>
        </authorList>
    </citation>
    <scope>NUCLEOTIDE SEQUENCE [LARGE SCALE GENOMIC DNA]</scope>
    <source>
        <strain evidence="2 3">3507LT</strain>
    </source>
</reference>
<protein>
    <submittedName>
        <fullName evidence="2">Uncharacterized protein</fullName>
    </submittedName>
</protein>
<organism evidence="2 3">
    <name type="scientific">Infirmifilum lucidum</name>
    <dbReference type="NCBI Taxonomy" id="2776706"/>
    <lineage>
        <taxon>Archaea</taxon>
        <taxon>Thermoproteota</taxon>
        <taxon>Thermoprotei</taxon>
        <taxon>Thermofilales</taxon>
        <taxon>Thermofilaceae</taxon>
        <taxon>Infirmifilum</taxon>
    </lineage>
</organism>
<evidence type="ECO:0000313" key="2">
    <source>
        <dbReference type="EMBL" id="QOJ78961.1"/>
    </source>
</evidence>
<name>A0A7L9FH48_9CREN</name>
<keyword evidence="1" id="KW-0812">Transmembrane</keyword>
<sequence length="135" mass="15004">MSVRLLIALILAILALPGLYEWFSGGMRTAPPVLPIISLVLSAYLAISWLRSKLKKPKKLALPEPTATGVLTAAAIGLLLAGLLEARKQRKLTEEEMLRLGKIERDLEELMLQGKIDARKYSELRRMIEELKVAS</sequence>
<keyword evidence="1" id="KW-0472">Membrane</keyword>